<feature type="compositionally biased region" description="Polar residues" evidence="2">
    <location>
        <begin position="147"/>
        <end position="161"/>
    </location>
</feature>
<evidence type="ECO:0000313" key="4">
    <source>
        <dbReference type="EMBL" id="KAG3205512.1"/>
    </source>
</evidence>
<comment type="caution">
    <text evidence="4">The sequence shown here is derived from an EMBL/GenBank/DDBJ whole genome shotgun (WGS) entry which is preliminary data.</text>
</comment>
<name>A0A8T1H4A6_9STRA</name>
<dbReference type="GO" id="GO:0003677">
    <property type="term" value="F:DNA binding"/>
    <property type="evidence" value="ECO:0007669"/>
    <property type="project" value="UniProtKB-KW"/>
</dbReference>
<dbReference type="EMBL" id="RCMV01001932">
    <property type="protein sequence ID" value="KAG3205512.1"/>
    <property type="molecule type" value="Genomic_DNA"/>
</dbReference>
<reference evidence="4" key="1">
    <citation type="submission" date="2018-05" db="EMBL/GenBank/DDBJ databases">
        <title>Effector identification in a new, highly contiguous assembly of the strawberry crown rot pathogen Phytophthora cactorum.</title>
        <authorList>
            <person name="Armitage A.D."/>
            <person name="Nellist C.F."/>
            <person name="Bates H."/>
            <person name="Vickerstaff R.J."/>
            <person name="Harrison R.J."/>
        </authorList>
    </citation>
    <scope>NUCLEOTIDE SEQUENCE</scope>
    <source>
        <strain evidence="4">P421</strain>
    </source>
</reference>
<evidence type="ECO:0000259" key="3">
    <source>
        <dbReference type="PROSITE" id="PS51253"/>
    </source>
</evidence>
<sequence length="298" mass="32737">MVGKGRGKRLTDSERMEIIARLEDPSSQLSKAECARQHGVTPAAISKLMKVSQSVKKRYSDAGADSGGFRDKRQRGGFSKSVPFEDELFRWICSVRARKVPLLVSHVQSKAKLLATRHKMKEDFKASNGWYYRFCNRYSLTPASLHAGNSTSSGVETQQNSTGETKKEGAETTHEWTNLREKIKQFGPEFVYTLSEARLFYQMLPRALDVVPERSGTGQETTGMIADAVERNGAPGKAARVLVLMCVNATGTHKISLLIVGKKKVFACLAAIHLQLLRGGINSGSVGIGTSYHSQRGS</sequence>
<dbReference type="Gene3D" id="1.10.10.60">
    <property type="entry name" value="Homeodomain-like"/>
    <property type="match status" value="1"/>
</dbReference>
<dbReference type="VEuPathDB" id="FungiDB:PC110_g8245"/>
<evidence type="ECO:0000256" key="1">
    <source>
        <dbReference type="ARBA" id="ARBA00023125"/>
    </source>
</evidence>
<dbReference type="SUPFAM" id="SSF46689">
    <property type="entry name" value="Homeodomain-like"/>
    <property type="match status" value="1"/>
</dbReference>
<dbReference type="InterPro" id="IPR050863">
    <property type="entry name" value="CenT-Element_Derived"/>
</dbReference>
<accession>A0A8T1H4A6</accession>
<dbReference type="PANTHER" id="PTHR19303:SF57">
    <property type="entry name" value="HTH CENPB-TYPE DOMAIN-CONTAINING PROTEIN"/>
    <property type="match status" value="1"/>
</dbReference>
<proteinExistence type="predicted"/>
<gene>
    <name evidence="4" type="ORF">PC129_g22069</name>
</gene>
<feature type="domain" description="HTH CENPB-type" evidence="3">
    <location>
        <begin position="72"/>
        <end position="144"/>
    </location>
</feature>
<feature type="compositionally biased region" description="Basic and acidic residues" evidence="2">
    <location>
        <begin position="164"/>
        <end position="174"/>
    </location>
</feature>
<dbReference type="PANTHER" id="PTHR19303">
    <property type="entry name" value="TRANSPOSON"/>
    <property type="match status" value="1"/>
</dbReference>
<keyword evidence="1" id="KW-0238">DNA-binding</keyword>
<dbReference type="SMART" id="SM00674">
    <property type="entry name" value="CENPB"/>
    <property type="match status" value="1"/>
</dbReference>
<evidence type="ECO:0000256" key="2">
    <source>
        <dbReference type="SAM" id="MobiDB-lite"/>
    </source>
</evidence>
<dbReference type="Pfam" id="PF03221">
    <property type="entry name" value="HTH_Tnp_Tc5"/>
    <property type="match status" value="1"/>
</dbReference>
<dbReference type="InterPro" id="IPR006600">
    <property type="entry name" value="HTH_CenpB_DNA-bd_dom"/>
</dbReference>
<evidence type="ECO:0000313" key="5">
    <source>
        <dbReference type="Proteomes" id="UP000760860"/>
    </source>
</evidence>
<dbReference type="GO" id="GO:0005634">
    <property type="term" value="C:nucleus"/>
    <property type="evidence" value="ECO:0007669"/>
    <property type="project" value="TreeGrafter"/>
</dbReference>
<dbReference type="PROSITE" id="PS51253">
    <property type="entry name" value="HTH_CENPB"/>
    <property type="match status" value="1"/>
</dbReference>
<feature type="region of interest" description="Disordered" evidence="2">
    <location>
        <begin position="147"/>
        <end position="174"/>
    </location>
</feature>
<dbReference type="AlphaFoldDB" id="A0A8T1H4A6"/>
<dbReference type="InterPro" id="IPR009057">
    <property type="entry name" value="Homeodomain-like_sf"/>
</dbReference>
<organism evidence="4 5">
    <name type="scientific">Phytophthora cactorum</name>
    <dbReference type="NCBI Taxonomy" id="29920"/>
    <lineage>
        <taxon>Eukaryota</taxon>
        <taxon>Sar</taxon>
        <taxon>Stramenopiles</taxon>
        <taxon>Oomycota</taxon>
        <taxon>Peronosporomycetes</taxon>
        <taxon>Peronosporales</taxon>
        <taxon>Peronosporaceae</taxon>
        <taxon>Phytophthora</taxon>
    </lineage>
</organism>
<protein>
    <recommendedName>
        <fullName evidence="3">HTH CENPB-type domain-containing protein</fullName>
    </recommendedName>
</protein>
<dbReference type="Proteomes" id="UP000760860">
    <property type="component" value="Unassembled WGS sequence"/>
</dbReference>